<keyword evidence="7 10" id="KW-0119">Carbohydrate metabolism</keyword>
<evidence type="ECO:0000256" key="2">
    <source>
        <dbReference type="ARBA" id="ARBA00005684"/>
    </source>
</evidence>
<dbReference type="InterPro" id="IPR017853">
    <property type="entry name" value="GH"/>
</dbReference>
<dbReference type="Proteomes" id="UP001202827">
    <property type="component" value="Unassembled WGS sequence"/>
</dbReference>
<evidence type="ECO:0000256" key="9">
    <source>
        <dbReference type="ARBA" id="ARBA00031501"/>
    </source>
</evidence>
<organism evidence="11 12">
    <name type="scientific">Neorhizobium turbinariae</name>
    <dbReference type="NCBI Taxonomy" id="2937795"/>
    <lineage>
        <taxon>Bacteria</taxon>
        <taxon>Pseudomonadati</taxon>
        <taxon>Pseudomonadota</taxon>
        <taxon>Alphaproteobacteria</taxon>
        <taxon>Hyphomicrobiales</taxon>
        <taxon>Rhizobiaceae</taxon>
        <taxon>Rhizobium/Agrobacterium group</taxon>
        <taxon>Neorhizobium</taxon>
    </lineage>
</organism>
<protein>
    <recommendedName>
        <fullName evidence="4 10">4-alpha-glucanotransferase</fullName>
        <ecNumber evidence="3 10">2.4.1.25</ecNumber>
    </recommendedName>
    <alternativeName>
        <fullName evidence="8 10">Amylomaltase</fullName>
    </alternativeName>
    <alternativeName>
        <fullName evidence="9 10">Disproportionating enzyme</fullName>
    </alternativeName>
</protein>
<evidence type="ECO:0000256" key="8">
    <source>
        <dbReference type="ARBA" id="ARBA00031423"/>
    </source>
</evidence>
<comment type="caution">
    <text evidence="11">The sequence shown here is derived from an EMBL/GenBank/DDBJ whole genome shotgun (WGS) entry which is preliminary data.</text>
</comment>
<dbReference type="InterPro" id="IPR003385">
    <property type="entry name" value="Glyco_hydro_77"/>
</dbReference>
<dbReference type="NCBIfam" id="TIGR00217">
    <property type="entry name" value="malQ"/>
    <property type="match status" value="1"/>
</dbReference>
<name>A0ABT0IN96_9HYPH</name>
<keyword evidence="12" id="KW-1185">Reference proteome</keyword>
<dbReference type="EC" id="2.4.1.25" evidence="3 10"/>
<evidence type="ECO:0000256" key="1">
    <source>
        <dbReference type="ARBA" id="ARBA00000439"/>
    </source>
</evidence>
<evidence type="ECO:0000256" key="6">
    <source>
        <dbReference type="ARBA" id="ARBA00022679"/>
    </source>
</evidence>
<evidence type="ECO:0000256" key="10">
    <source>
        <dbReference type="RuleBase" id="RU361207"/>
    </source>
</evidence>
<gene>
    <name evidence="11" type="primary">malQ</name>
    <name evidence="11" type="ORF">M0654_04920</name>
</gene>
<evidence type="ECO:0000256" key="7">
    <source>
        <dbReference type="ARBA" id="ARBA00023277"/>
    </source>
</evidence>
<dbReference type="Pfam" id="PF02446">
    <property type="entry name" value="Glyco_hydro_77"/>
    <property type="match status" value="1"/>
</dbReference>
<keyword evidence="6 10" id="KW-0808">Transferase</keyword>
<sequence length="626" mass="70355">MPEQQKIDRPKVEDWAEKLGVTKAYEDLQGETKEIPDATRREILKALGIEQEPDPTADKRWPQPALDVPDGVKCYLPEWLQRDGAWGISVQIYEILSERDWGIGDFEDIKTLSRIAASVGASFIGLSPLHALFLSDPQRNSPYSPSSRLFFNPLHIAVDQLPGFREDLVDHAELARLRSSETVDYPAVARLKLLVLRKLWDDWKMEEWQEFSRNDFEQFKSEKGDALLGHCLFESLSSAMVKRGHGSGWRDWPEEYRDRHAPAVERHAAEHGDDIEFYAWLQWLASRQMQEAADFAKRAGLELGLYLDFAVGEVPDGSSTWSTPGLVLPSMKVGAPPDAFSSKGQDWGLVPLHPQHLLDPDTSHYGRLIDSSARFAGALRLDHAMTLWQLFLIPQDQEASAGGYLRYPFTQMITSLAKVSQERQTVVIGEDLGNVPDGFRPALQKAGVLGYRVLYFEDLAEEQPAADAPLALSLGCLSTHDLPPLKGWWRGADIELAEEVGLFDAEAAVRLREERAERKLTLLQALAKAELIPSSKANLHRWPEMTADLLVAAHRFLLQTRSMLVAVRLADMVGESRSTNVPGTVDEYPNWRLKLKVSLEALGEMSLFRRIAEAQNREIPRAGEKG</sequence>
<comment type="catalytic activity">
    <reaction evidence="1 10">
        <text>Transfers a segment of a (1-&gt;4)-alpha-D-glucan to a new position in an acceptor, which may be glucose or a (1-&gt;4)-alpha-D-glucan.</text>
        <dbReference type="EC" id="2.4.1.25"/>
    </reaction>
</comment>
<evidence type="ECO:0000256" key="4">
    <source>
        <dbReference type="ARBA" id="ARBA00020295"/>
    </source>
</evidence>
<dbReference type="Gene3D" id="3.20.20.80">
    <property type="entry name" value="Glycosidases"/>
    <property type="match status" value="1"/>
</dbReference>
<accession>A0ABT0IN96</accession>
<dbReference type="EMBL" id="JALPRY010000006">
    <property type="protein sequence ID" value="MCK8779323.1"/>
    <property type="molecule type" value="Genomic_DNA"/>
</dbReference>
<reference evidence="11 12" key="1">
    <citation type="submission" date="2022-04" db="EMBL/GenBank/DDBJ databases">
        <title>Rhizobium coralii sp. nov., isolated from coral Turbinaria peltata.</title>
        <authorList>
            <person name="Sun H."/>
        </authorList>
    </citation>
    <scope>NUCLEOTIDE SEQUENCE [LARGE SCALE GENOMIC DNA]</scope>
    <source>
        <strain evidence="11 12">NTR19</strain>
    </source>
</reference>
<keyword evidence="5 10" id="KW-0328">Glycosyltransferase</keyword>
<evidence type="ECO:0000313" key="11">
    <source>
        <dbReference type="EMBL" id="MCK8779323.1"/>
    </source>
</evidence>
<evidence type="ECO:0000256" key="3">
    <source>
        <dbReference type="ARBA" id="ARBA00012560"/>
    </source>
</evidence>
<dbReference type="PANTHER" id="PTHR32438">
    <property type="entry name" value="4-ALPHA-GLUCANOTRANSFERASE DPE1, CHLOROPLASTIC/AMYLOPLASTIC"/>
    <property type="match status" value="1"/>
</dbReference>
<dbReference type="RefSeq" id="WP_248682082.1">
    <property type="nucleotide sequence ID" value="NZ_JALPRY010000006.1"/>
</dbReference>
<proteinExistence type="inferred from homology"/>
<dbReference type="GO" id="GO:0004134">
    <property type="term" value="F:4-alpha-glucanotransferase activity"/>
    <property type="evidence" value="ECO:0007669"/>
    <property type="project" value="UniProtKB-EC"/>
</dbReference>
<evidence type="ECO:0000256" key="5">
    <source>
        <dbReference type="ARBA" id="ARBA00022676"/>
    </source>
</evidence>
<comment type="similarity">
    <text evidence="2 10">Belongs to the disproportionating enzyme family.</text>
</comment>
<evidence type="ECO:0000313" key="12">
    <source>
        <dbReference type="Proteomes" id="UP001202827"/>
    </source>
</evidence>
<dbReference type="PANTHER" id="PTHR32438:SF5">
    <property type="entry name" value="4-ALPHA-GLUCANOTRANSFERASE DPE1, CHLOROPLASTIC_AMYLOPLASTIC"/>
    <property type="match status" value="1"/>
</dbReference>
<dbReference type="SUPFAM" id="SSF51445">
    <property type="entry name" value="(Trans)glycosidases"/>
    <property type="match status" value="1"/>
</dbReference>